<feature type="region of interest" description="Disordered" evidence="1">
    <location>
        <begin position="1"/>
        <end position="57"/>
    </location>
</feature>
<keyword evidence="3" id="KW-1185">Reference proteome</keyword>
<protein>
    <submittedName>
        <fullName evidence="2">Uncharacterized protein</fullName>
    </submittedName>
</protein>
<dbReference type="InterPro" id="IPR010985">
    <property type="entry name" value="Ribbon_hlx_hlx"/>
</dbReference>
<organism evidence="2 3">
    <name type="scientific">Methylobacterium gnaphalii</name>
    <dbReference type="NCBI Taxonomy" id="1010610"/>
    <lineage>
        <taxon>Bacteria</taxon>
        <taxon>Pseudomonadati</taxon>
        <taxon>Pseudomonadota</taxon>
        <taxon>Alphaproteobacteria</taxon>
        <taxon>Hyphomicrobiales</taxon>
        <taxon>Methylobacteriaceae</taxon>
        <taxon>Methylobacterium</taxon>
    </lineage>
</organism>
<evidence type="ECO:0000313" key="3">
    <source>
        <dbReference type="Proteomes" id="UP000321750"/>
    </source>
</evidence>
<proteinExistence type="predicted"/>
<dbReference type="GO" id="GO:0006355">
    <property type="term" value="P:regulation of DNA-templated transcription"/>
    <property type="evidence" value="ECO:0007669"/>
    <property type="project" value="InterPro"/>
</dbReference>
<evidence type="ECO:0000256" key="1">
    <source>
        <dbReference type="SAM" id="MobiDB-lite"/>
    </source>
</evidence>
<dbReference type="AlphaFoldDB" id="A0A512JRE8"/>
<gene>
    <name evidence="2" type="ORF">MGN01_43830</name>
</gene>
<name>A0A512JRE8_9HYPH</name>
<dbReference type="SUPFAM" id="SSF47598">
    <property type="entry name" value="Ribbon-helix-helix"/>
    <property type="match status" value="1"/>
</dbReference>
<sequence>MARREGGRPPRAGKNTVAEPETGDVGSQRPEGEVSEVTAEQPTKRPPGRPPGSRREVAARFTVRLDGSRYDALSQLADSEGRSLHSLMLEAIDDLMRKRGGVGLS</sequence>
<dbReference type="EMBL" id="BJZV01000046">
    <property type="protein sequence ID" value="GEP12538.1"/>
    <property type="molecule type" value="Genomic_DNA"/>
</dbReference>
<reference evidence="2 3" key="1">
    <citation type="submission" date="2019-07" db="EMBL/GenBank/DDBJ databases">
        <title>Whole genome shotgun sequence of Methylobacterium gnaphalii NBRC 107716.</title>
        <authorList>
            <person name="Hosoyama A."/>
            <person name="Uohara A."/>
            <person name="Ohji S."/>
            <person name="Ichikawa N."/>
        </authorList>
    </citation>
    <scope>NUCLEOTIDE SEQUENCE [LARGE SCALE GENOMIC DNA]</scope>
    <source>
        <strain evidence="2 3">NBRC 107716</strain>
    </source>
</reference>
<dbReference type="Proteomes" id="UP000321750">
    <property type="component" value="Unassembled WGS sequence"/>
</dbReference>
<comment type="caution">
    <text evidence="2">The sequence shown here is derived from an EMBL/GenBank/DDBJ whole genome shotgun (WGS) entry which is preliminary data.</text>
</comment>
<accession>A0A512JRE8</accession>
<evidence type="ECO:0000313" key="2">
    <source>
        <dbReference type="EMBL" id="GEP12538.1"/>
    </source>
</evidence>